<keyword evidence="3" id="KW-1185">Reference proteome</keyword>
<accession>A0A834I640</accession>
<dbReference type="EMBL" id="JAACXV010013847">
    <property type="protein sequence ID" value="KAF7272110.1"/>
    <property type="molecule type" value="Genomic_DNA"/>
</dbReference>
<feature type="compositionally biased region" description="Basic residues" evidence="1">
    <location>
        <begin position="1"/>
        <end position="12"/>
    </location>
</feature>
<name>A0A834I640_RHYFE</name>
<reference evidence="2" key="1">
    <citation type="submission" date="2020-08" db="EMBL/GenBank/DDBJ databases">
        <title>Genome sequencing and assembly of the red palm weevil Rhynchophorus ferrugineus.</title>
        <authorList>
            <person name="Dias G.B."/>
            <person name="Bergman C.M."/>
            <person name="Manee M."/>
        </authorList>
    </citation>
    <scope>NUCLEOTIDE SEQUENCE</scope>
    <source>
        <strain evidence="2">AA-2017</strain>
        <tissue evidence="2">Whole larva</tissue>
    </source>
</reference>
<sequence length="188" mass="21703">MLRRAKSFIQRKKHDDGDKDLPESAHLKRRGSIKVVRQHREPDNAKKITPSNDNRDLAKTHSRSQENIHRKPPVPPRINADTQREPVKKQATPGEFKSWPHEGKSAGSNMIMRSNPLYRSERSVLKQPTREKTSTDEPPWKPPNTVRELVTSINKLYLDEESQHSRNPAASAKKPPATNKRLYHQTEF</sequence>
<dbReference type="Proteomes" id="UP000625711">
    <property type="component" value="Unassembled WGS sequence"/>
</dbReference>
<feature type="compositionally biased region" description="Basic and acidic residues" evidence="1">
    <location>
        <begin position="13"/>
        <end position="26"/>
    </location>
</feature>
<feature type="compositionally biased region" description="Basic and acidic residues" evidence="1">
    <location>
        <begin position="53"/>
        <end position="69"/>
    </location>
</feature>
<gene>
    <name evidence="2" type="ORF">GWI33_015075</name>
</gene>
<comment type="caution">
    <text evidence="2">The sequence shown here is derived from an EMBL/GenBank/DDBJ whole genome shotgun (WGS) entry which is preliminary data.</text>
</comment>
<proteinExistence type="predicted"/>
<organism evidence="2 3">
    <name type="scientific">Rhynchophorus ferrugineus</name>
    <name type="common">Red palm weevil</name>
    <name type="synonym">Curculio ferrugineus</name>
    <dbReference type="NCBI Taxonomy" id="354439"/>
    <lineage>
        <taxon>Eukaryota</taxon>
        <taxon>Metazoa</taxon>
        <taxon>Ecdysozoa</taxon>
        <taxon>Arthropoda</taxon>
        <taxon>Hexapoda</taxon>
        <taxon>Insecta</taxon>
        <taxon>Pterygota</taxon>
        <taxon>Neoptera</taxon>
        <taxon>Endopterygota</taxon>
        <taxon>Coleoptera</taxon>
        <taxon>Polyphaga</taxon>
        <taxon>Cucujiformia</taxon>
        <taxon>Curculionidae</taxon>
        <taxon>Dryophthorinae</taxon>
        <taxon>Rhynchophorus</taxon>
    </lineage>
</organism>
<feature type="compositionally biased region" description="Basic and acidic residues" evidence="1">
    <location>
        <begin position="119"/>
        <end position="139"/>
    </location>
</feature>
<protein>
    <submittedName>
        <fullName evidence="2">Uncharacterized protein</fullName>
    </submittedName>
</protein>
<evidence type="ECO:0000256" key="1">
    <source>
        <dbReference type="SAM" id="MobiDB-lite"/>
    </source>
</evidence>
<evidence type="ECO:0000313" key="3">
    <source>
        <dbReference type="Proteomes" id="UP000625711"/>
    </source>
</evidence>
<evidence type="ECO:0000313" key="2">
    <source>
        <dbReference type="EMBL" id="KAF7272110.1"/>
    </source>
</evidence>
<dbReference type="AlphaFoldDB" id="A0A834I640"/>
<feature type="region of interest" description="Disordered" evidence="1">
    <location>
        <begin position="1"/>
        <end position="188"/>
    </location>
</feature>